<dbReference type="Proteomes" id="UP000310158">
    <property type="component" value="Unassembled WGS sequence"/>
</dbReference>
<proteinExistence type="predicted"/>
<name>A0A4S4LFE0_9AGAM</name>
<accession>A0A4S4LFE0</accession>
<evidence type="ECO:0000313" key="1">
    <source>
        <dbReference type="EMBL" id="THH09931.1"/>
    </source>
</evidence>
<keyword evidence="2" id="KW-1185">Reference proteome</keyword>
<dbReference type="EMBL" id="SGPL01000601">
    <property type="protein sequence ID" value="THH09931.1"/>
    <property type="molecule type" value="Genomic_DNA"/>
</dbReference>
<reference evidence="1 2" key="1">
    <citation type="submission" date="2019-02" db="EMBL/GenBank/DDBJ databases">
        <title>Genome sequencing of the rare red list fungi Bondarzewia mesenterica.</title>
        <authorList>
            <person name="Buettner E."/>
            <person name="Kellner H."/>
        </authorList>
    </citation>
    <scope>NUCLEOTIDE SEQUENCE [LARGE SCALE GENOMIC DNA]</scope>
    <source>
        <strain evidence="1 2">DSM 108281</strain>
    </source>
</reference>
<organism evidence="1 2">
    <name type="scientific">Bondarzewia mesenterica</name>
    <dbReference type="NCBI Taxonomy" id="1095465"/>
    <lineage>
        <taxon>Eukaryota</taxon>
        <taxon>Fungi</taxon>
        <taxon>Dikarya</taxon>
        <taxon>Basidiomycota</taxon>
        <taxon>Agaricomycotina</taxon>
        <taxon>Agaricomycetes</taxon>
        <taxon>Russulales</taxon>
        <taxon>Bondarzewiaceae</taxon>
        <taxon>Bondarzewia</taxon>
    </lineage>
</organism>
<sequence>MVVGEGCGKRRAVGEGISDARTLFLEARLEPGRAELERVFGLNAVHVPGQVGDERVKGGHGRCLCRSALVLSTLSLSAIRASSPSPSAPPSGSPSLCASRARTSVLTRPSLCLSATLLRSQTAGCTVMTNSCTNALSLWPTVGSVPTAPGLPSNASFSSRKFIVANDSTTPSL</sequence>
<protein>
    <submittedName>
        <fullName evidence="1">Uncharacterized protein</fullName>
    </submittedName>
</protein>
<gene>
    <name evidence="1" type="ORF">EW146_g8531</name>
</gene>
<comment type="caution">
    <text evidence="1">The sequence shown here is derived from an EMBL/GenBank/DDBJ whole genome shotgun (WGS) entry which is preliminary data.</text>
</comment>
<evidence type="ECO:0000313" key="2">
    <source>
        <dbReference type="Proteomes" id="UP000310158"/>
    </source>
</evidence>
<dbReference type="AlphaFoldDB" id="A0A4S4LFE0"/>